<dbReference type="EMBL" id="JAJSOF020000025">
    <property type="protein sequence ID" value="KAJ4435029.1"/>
    <property type="molecule type" value="Genomic_DNA"/>
</dbReference>
<dbReference type="InterPro" id="IPR007110">
    <property type="entry name" value="Ig-like_dom"/>
</dbReference>
<dbReference type="PANTHER" id="PTHR23279:SF12">
    <property type="entry name" value="DEFECTIVE PROBOSCIS EXTENSION RESPONSE 14, ISOFORM A-RELATED"/>
    <property type="match status" value="1"/>
</dbReference>
<dbReference type="PROSITE" id="PS50835">
    <property type="entry name" value="IG_LIKE"/>
    <property type="match status" value="1"/>
</dbReference>
<protein>
    <recommendedName>
        <fullName evidence="1">Ig-like domain-containing protein</fullName>
    </recommendedName>
</protein>
<evidence type="ECO:0000313" key="2">
    <source>
        <dbReference type="EMBL" id="KAJ4435029.1"/>
    </source>
</evidence>
<gene>
    <name evidence="2" type="ORF">ANN_23602</name>
</gene>
<organism evidence="2 3">
    <name type="scientific">Periplaneta americana</name>
    <name type="common">American cockroach</name>
    <name type="synonym">Blatta americana</name>
    <dbReference type="NCBI Taxonomy" id="6978"/>
    <lineage>
        <taxon>Eukaryota</taxon>
        <taxon>Metazoa</taxon>
        <taxon>Ecdysozoa</taxon>
        <taxon>Arthropoda</taxon>
        <taxon>Hexapoda</taxon>
        <taxon>Insecta</taxon>
        <taxon>Pterygota</taxon>
        <taxon>Neoptera</taxon>
        <taxon>Polyneoptera</taxon>
        <taxon>Dictyoptera</taxon>
        <taxon>Blattodea</taxon>
        <taxon>Blattoidea</taxon>
        <taxon>Blattidae</taxon>
        <taxon>Blattinae</taxon>
        <taxon>Periplaneta</taxon>
    </lineage>
</organism>
<dbReference type="Proteomes" id="UP001148838">
    <property type="component" value="Unassembled WGS sequence"/>
</dbReference>
<comment type="caution">
    <text evidence="2">The sequence shown here is derived from an EMBL/GenBank/DDBJ whole genome shotgun (WGS) entry which is preliminary data.</text>
</comment>
<dbReference type="InterPro" id="IPR003599">
    <property type="entry name" value="Ig_sub"/>
</dbReference>
<dbReference type="InterPro" id="IPR013783">
    <property type="entry name" value="Ig-like_fold"/>
</dbReference>
<dbReference type="SUPFAM" id="SSF48726">
    <property type="entry name" value="Immunoglobulin"/>
    <property type="match status" value="1"/>
</dbReference>
<proteinExistence type="predicted"/>
<name>A0ABQ8SLJ1_PERAM</name>
<accession>A0ABQ8SLJ1</accession>
<evidence type="ECO:0000259" key="1">
    <source>
        <dbReference type="PROSITE" id="PS50835"/>
    </source>
</evidence>
<dbReference type="InterPro" id="IPR036179">
    <property type="entry name" value="Ig-like_dom_sf"/>
</dbReference>
<dbReference type="Gene3D" id="3.30.420.10">
    <property type="entry name" value="Ribonuclease H-like superfamily/Ribonuclease H"/>
    <property type="match status" value="1"/>
</dbReference>
<sequence>MLEKWLMTQLETDSVNSTFEQDGSPSHFHHAVRDFLNTRLCNRWIGGIRIDDHELLTWPTRSADLTVVTFFVYSTTSSVTQQPPTPSLAAPLEPPNEVAAVVPPVVSAHQKTEAPMLGYIFDTHSTLNKHHHHDHKWGPHFEEVELGANATNITVQVGSTANLNCRISLLQDKTASDTSVVSVRETNANVLNSAKCSGKHAVTSSEEEPRVTRTGIQQAQLNKTSVQAKENSGPQMEAIPKRVKELRVSWVRRKHGEDDLQLLTVGLHTYSGDSRYTVEFQYPNNWRLQIKFTNKRDEGTYECQISTHPPKVIQIHLHINGQKLLILSSLIVVFTHCAWALACHGVAENRILNFFPNNVSLKILSPLIVGDLDNSLASSTLEARHVMPMLVHGNDKSFPGAVVPLGFFHMSVSRVHYRFLTDGP</sequence>
<reference evidence="2 3" key="1">
    <citation type="journal article" date="2022" name="Allergy">
        <title>Genome assembly and annotation of Periplaneta americana reveal a comprehensive cockroach allergen profile.</title>
        <authorList>
            <person name="Wang L."/>
            <person name="Xiong Q."/>
            <person name="Saelim N."/>
            <person name="Wang L."/>
            <person name="Nong W."/>
            <person name="Wan A.T."/>
            <person name="Shi M."/>
            <person name="Liu X."/>
            <person name="Cao Q."/>
            <person name="Hui J.H.L."/>
            <person name="Sookrung N."/>
            <person name="Leung T.F."/>
            <person name="Tungtrongchitr A."/>
            <person name="Tsui S.K.W."/>
        </authorList>
    </citation>
    <scope>NUCLEOTIDE SEQUENCE [LARGE SCALE GENOMIC DNA]</scope>
    <source>
        <strain evidence="2">PWHHKU_190912</strain>
    </source>
</reference>
<dbReference type="PANTHER" id="PTHR23279">
    <property type="entry name" value="DEFECTIVE PROBOSCIS EXTENSION RESPONSE DPR -RELATED"/>
    <property type="match status" value="1"/>
</dbReference>
<evidence type="ECO:0000313" key="3">
    <source>
        <dbReference type="Proteomes" id="UP001148838"/>
    </source>
</evidence>
<feature type="domain" description="Ig-like" evidence="1">
    <location>
        <begin position="139"/>
        <end position="314"/>
    </location>
</feature>
<dbReference type="InterPro" id="IPR037448">
    <property type="entry name" value="Zig-8"/>
</dbReference>
<dbReference type="InterPro" id="IPR036397">
    <property type="entry name" value="RNaseH_sf"/>
</dbReference>
<keyword evidence="3" id="KW-1185">Reference proteome</keyword>
<dbReference type="SMART" id="SM00409">
    <property type="entry name" value="IG"/>
    <property type="match status" value="1"/>
</dbReference>
<dbReference type="Gene3D" id="2.60.40.10">
    <property type="entry name" value="Immunoglobulins"/>
    <property type="match status" value="1"/>
</dbReference>